<dbReference type="SUPFAM" id="SSF52518">
    <property type="entry name" value="Thiamin diphosphate-binding fold (THDP-binding)"/>
    <property type="match status" value="2"/>
</dbReference>
<dbReference type="PANTHER" id="PTHR18968:SF129">
    <property type="entry name" value="ACETOLACTATE SYNTHASE"/>
    <property type="match status" value="1"/>
</dbReference>
<dbReference type="InterPro" id="IPR029061">
    <property type="entry name" value="THDP-binding"/>
</dbReference>
<dbReference type="PROSITE" id="PS00187">
    <property type="entry name" value="TPP_ENZYMES"/>
    <property type="match status" value="1"/>
</dbReference>
<dbReference type="GO" id="GO:0009099">
    <property type="term" value="P:L-valine biosynthetic process"/>
    <property type="evidence" value="ECO:0007669"/>
    <property type="project" value="TreeGrafter"/>
</dbReference>
<dbReference type="Gene3D" id="3.40.50.970">
    <property type="match status" value="2"/>
</dbReference>
<dbReference type="GO" id="GO:0000287">
    <property type="term" value="F:magnesium ion binding"/>
    <property type="evidence" value="ECO:0007669"/>
    <property type="project" value="InterPro"/>
</dbReference>
<dbReference type="HOGENOM" id="CLU_013748_3_2_9"/>
<dbReference type="CDD" id="cd07035">
    <property type="entry name" value="TPP_PYR_POX_like"/>
    <property type="match status" value="1"/>
</dbReference>
<dbReference type="PANTHER" id="PTHR18968">
    <property type="entry name" value="THIAMINE PYROPHOSPHATE ENZYMES"/>
    <property type="match status" value="1"/>
</dbReference>
<proteinExistence type="inferred from homology"/>
<dbReference type="GO" id="GO:0005948">
    <property type="term" value="C:acetolactate synthase complex"/>
    <property type="evidence" value="ECO:0007669"/>
    <property type="project" value="TreeGrafter"/>
</dbReference>
<dbReference type="GO" id="GO:0009097">
    <property type="term" value="P:isoleucine biosynthetic process"/>
    <property type="evidence" value="ECO:0007669"/>
    <property type="project" value="TreeGrafter"/>
</dbReference>
<dbReference type="GO" id="GO:0030976">
    <property type="term" value="F:thiamine pyrophosphate binding"/>
    <property type="evidence" value="ECO:0007669"/>
    <property type="project" value="InterPro"/>
</dbReference>
<evidence type="ECO:0000259" key="4">
    <source>
        <dbReference type="Pfam" id="PF00205"/>
    </source>
</evidence>
<feature type="domain" description="Thiamine pyrophosphate enzyme TPP-binding" evidence="5">
    <location>
        <begin position="380"/>
        <end position="527"/>
    </location>
</feature>
<dbReference type="InterPro" id="IPR029035">
    <property type="entry name" value="DHS-like_NAD/FAD-binding_dom"/>
</dbReference>
<organism evidence="7 8">
    <name type="scientific">Priestia megaterium (strain ATCC 14581 / DSM 32 / CCUG 1817 / JCM 2506 / NBRC 15308 / NCIMB 9376 / NCTC 10342 / NRRL B-14308 / VKM B-512 / Ford 19)</name>
    <name type="common">Bacillus megaterium</name>
    <dbReference type="NCBI Taxonomy" id="1348623"/>
    <lineage>
        <taxon>Bacteria</taxon>
        <taxon>Bacillati</taxon>
        <taxon>Bacillota</taxon>
        <taxon>Bacilli</taxon>
        <taxon>Bacillales</taxon>
        <taxon>Bacillaceae</taxon>
        <taxon>Priestia</taxon>
    </lineage>
</organism>
<dbReference type="SUPFAM" id="SSF52467">
    <property type="entry name" value="DHS-like NAD/FAD-binding domain"/>
    <property type="match status" value="1"/>
</dbReference>
<dbReference type="Pfam" id="PF02775">
    <property type="entry name" value="TPP_enzyme_C"/>
    <property type="match status" value="1"/>
</dbReference>
<dbReference type="GO" id="GO:0050660">
    <property type="term" value="F:flavin adenine dinucleotide binding"/>
    <property type="evidence" value="ECO:0007669"/>
    <property type="project" value="TreeGrafter"/>
</dbReference>
<keyword evidence="2 3" id="KW-0786">Thiamine pyrophosphate</keyword>
<accession>A0A0B6AWV2</accession>
<dbReference type="InterPro" id="IPR000399">
    <property type="entry name" value="TPP-bd_CS"/>
</dbReference>
<evidence type="ECO:0000313" key="8">
    <source>
        <dbReference type="Proteomes" id="UP000031829"/>
    </source>
</evidence>
<evidence type="ECO:0000259" key="5">
    <source>
        <dbReference type="Pfam" id="PF02775"/>
    </source>
</evidence>
<feature type="domain" description="Thiamine pyrophosphate enzyme N-terminal TPP-binding" evidence="6">
    <location>
        <begin position="1"/>
        <end position="117"/>
    </location>
</feature>
<reference evidence="7 8" key="1">
    <citation type="journal article" date="2015" name="Genome Announc.">
        <title>Complete genome sequences for 35 biothreat assay-relevant bacillus species.</title>
        <authorList>
            <person name="Johnson S.L."/>
            <person name="Daligault H.E."/>
            <person name="Davenport K.W."/>
            <person name="Jaissle J."/>
            <person name="Frey K.G."/>
            <person name="Ladner J.T."/>
            <person name="Broomall S.M."/>
            <person name="Bishop-Lilly K.A."/>
            <person name="Bruce D.C."/>
            <person name="Gibbons H.S."/>
            <person name="Coyne S.R."/>
            <person name="Lo C.C."/>
            <person name="Meincke L."/>
            <person name="Munk A.C."/>
            <person name="Koroleva G.I."/>
            <person name="Rosenzweig C.N."/>
            <person name="Palacios G.F."/>
            <person name="Redden C.L."/>
            <person name="Minogue T.D."/>
            <person name="Chain P.S."/>
        </authorList>
    </citation>
    <scope>NUCLEOTIDE SEQUENCE [LARGE SCALE GENOMIC DNA]</scope>
    <source>
        <strain evidence="8">ATCC 14581 / DSM 32 / JCM 2506 / NBRC 15308 / NCIMB 9376 / NCTC 10342 / NRRL B-14308 / VKM B-512</strain>
    </source>
</reference>
<dbReference type="RefSeq" id="WP_034653076.1">
    <property type="nucleotide sequence ID" value="NZ_BCVB01000002.1"/>
</dbReference>
<name>A0A0B6AWV2_PRIM2</name>
<gene>
    <name evidence="7" type="ORF">BG04_4005</name>
</gene>
<dbReference type="FunFam" id="3.40.50.970:FF:000007">
    <property type="entry name" value="Acetolactate synthase"/>
    <property type="match status" value="1"/>
</dbReference>
<dbReference type="Pfam" id="PF00205">
    <property type="entry name" value="TPP_enzyme_M"/>
    <property type="match status" value="1"/>
</dbReference>
<dbReference type="InterPro" id="IPR011766">
    <property type="entry name" value="TPP_enzyme_TPP-bd"/>
</dbReference>
<dbReference type="InterPro" id="IPR045229">
    <property type="entry name" value="TPP_enz"/>
</dbReference>
<feature type="domain" description="Thiamine pyrophosphate enzyme central" evidence="4">
    <location>
        <begin position="187"/>
        <end position="318"/>
    </location>
</feature>
<protein>
    <submittedName>
        <fullName evidence="7">Thiamine pyrophosphate enzyme, central domain protein</fullName>
    </submittedName>
</protein>
<dbReference type="Pfam" id="PF02776">
    <property type="entry name" value="TPP_enzyme_N"/>
    <property type="match status" value="1"/>
</dbReference>
<dbReference type="Proteomes" id="UP000031829">
    <property type="component" value="Chromosome"/>
</dbReference>
<comment type="similarity">
    <text evidence="1 3">Belongs to the TPP enzyme family.</text>
</comment>
<evidence type="ECO:0000256" key="1">
    <source>
        <dbReference type="ARBA" id="ARBA00007812"/>
    </source>
</evidence>
<dbReference type="InterPro" id="IPR012001">
    <property type="entry name" value="Thiamin_PyroP_enz_TPP-bd_dom"/>
</dbReference>
<evidence type="ECO:0000256" key="3">
    <source>
        <dbReference type="RuleBase" id="RU362132"/>
    </source>
</evidence>
<dbReference type="KEGG" id="bmeg:BG04_4005"/>
<dbReference type="GeneID" id="93642034"/>
<dbReference type="EMBL" id="CP009920">
    <property type="protein sequence ID" value="AJI24344.1"/>
    <property type="molecule type" value="Genomic_DNA"/>
</dbReference>
<sequence length="531" mass="58641">MKVTDTLVQCLENEGVEYIFGIPGKETLDFIDSLSNSKQIQFVNVRHEQGAAFMADVYGRLTNKVGVCLSTLGPGATNLLTGISSAKLDHSPVVALTGQAALGRQHKDSHQYMDIIKMVEPATKWGVQIKDAQTIPEIIRKAFKIAQMEKPGPVVVELPEDLATQIVPIKPISLTSIPVSIPIMESIQAANTLIEQYERPFVIIGNGAIRQEAVDELQRFIERLQSPVTHSYMAKGVLSKDHPQNFFTFGFNEKDEVLAGLKEADLLIVIGFDLVERLPKEWNTEKTPILHIDTLPAEVDEYYPIEVELVGDIKQTLRVFNQLDIPSKPWIPSGNLQKQIKQSYHIEEKKIDSDLLPLTIENILHIIDKLSSEKTIVISDVGAHKVSIARTYQPKNPNRLIISNGLAAMGIALPGSIGAKLACPNDPAICITGDGGVLMNFAEIETAKRLGLSFIIIVLNDSTLKIEQEMMNKKFGKSYGITFTNPDFVQLAKSFGIKGEQANSLVGFENIMKRALQSLDEIVLIDVLLKS</sequence>
<dbReference type="AlphaFoldDB" id="A0A0B6AWV2"/>
<dbReference type="Gene3D" id="3.40.50.1220">
    <property type="entry name" value="TPP-binding domain"/>
    <property type="match status" value="1"/>
</dbReference>
<evidence type="ECO:0000256" key="2">
    <source>
        <dbReference type="ARBA" id="ARBA00023052"/>
    </source>
</evidence>
<dbReference type="GO" id="GO:0003984">
    <property type="term" value="F:acetolactate synthase activity"/>
    <property type="evidence" value="ECO:0007669"/>
    <property type="project" value="TreeGrafter"/>
</dbReference>
<dbReference type="InterPro" id="IPR012000">
    <property type="entry name" value="Thiamin_PyroP_enz_cen_dom"/>
</dbReference>
<evidence type="ECO:0000313" key="7">
    <source>
        <dbReference type="EMBL" id="AJI24344.1"/>
    </source>
</evidence>
<evidence type="ECO:0000259" key="6">
    <source>
        <dbReference type="Pfam" id="PF02776"/>
    </source>
</evidence>
<dbReference type="NCBIfam" id="NF006187">
    <property type="entry name" value="PRK08322.1"/>
    <property type="match status" value="1"/>
</dbReference>